<proteinExistence type="predicted"/>
<dbReference type="EMBL" id="CP071250">
    <property type="protein sequence ID" value="UUF07806.1"/>
    <property type="molecule type" value="Genomic_DNA"/>
</dbReference>
<feature type="region of interest" description="Disordered" evidence="1">
    <location>
        <begin position="30"/>
        <end position="79"/>
    </location>
</feature>
<name>A0A9Q9CLZ9_9FIRM</name>
<protein>
    <submittedName>
        <fullName evidence="3">SpoIIIAH-like family protein</fullName>
    </submittedName>
</protein>
<reference evidence="3" key="1">
    <citation type="submission" date="2021-03" db="EMBL/GenBank/DDBJ databases">
        <title>Comparative Genomics and Metabolomics in the genus Turicibacter.</title>
        <authorList>
            <person name="Maki J."/>
            <person name="Looft T."/>
        </authorList>
    </citation>
    <scope>NUCLEOTIDE SEQUENCE</scope>
    <source>
        <strain evidence="3">ISU324</strain>
    </source>
</reference>
<accession>A0A9Q9CLZ9</accession>
<dbReference type="AlphaFoldDB" id="A0A9Q9CLZ9"/>
<feature type="compositionally biased region" description="Polar residues" evidence="1">
    <location>
        <begin position="33"/>
        <end position="65"/>
    </location>
</feature>
<dbReference type="Pfam" id="PF12685">
    <property type="entry name" value="SpoIIIAH"/>
    <property type="match status" value="1"/>
</dbReference>
<dbReference type="InterPro" id="IPR024232">
    <property type="entry name" value="SpoIIIAH"/>
</dbReference>
<sequence>MNKNSYVTAALFVVFVLLTVFYISIGDSKDSTTNKVGSTSTLPQANLEINPTDAQSGSELVSNQESGDDETETAGTSSEVSAIQVQRTEAAKAKSQLQADLTAIIASKDADAEEKSEAKDNLEKINKDAQHESILESMIKAKGYSDVLVRVNEETVQVHLQLSESQSEPTLEQTNEIIMMVKTEFTTDPDVLVQLTPIN</sequence>
<evidence type="ECO:0000313" key="4">
    <source>
        <dbReference type="Proteomes" id="UP001058072"/>
    </source>
</evidence>
<dbReference type="Proteomes" id="UP001058072">
    <property type="component" value="Chromosome"/>
</dbReference>
<keyword evidence="2" id="KW-1133">Transmembrane helix</keyword>
<feature type="transmembrane region" description="Helical" evidence="2">
    <location>
        <begin position="6"/>
        <end position="25"/>
    </location>
</feature>
<dbReference type="Gene3D" id="1.10.287.4300">
    <property type="entry name" value="Stage III sporulation protein AH-like"/>
    <property type="match status" value="1"/>
</dbReference>
<dbReference type="RefSeq" id="WP_055276568.1">
    <property type="nucleotide sequence ID" value="NZ_CP071250.1"/>
</dbReference>
<gene>
    <name evidence="3" type="ORF">J0J70_09270</name>
</gene>
<evidence type="ECO:0000313" key="3">
    <source>
        <dbReference type="EMBL" id="UUF07806.1"/>
    </source>
</evidence>
<evidence type="ECO:0000256" key="2">
    <source>
        <dbReference type="SAM" id="Phobius"/>
    </source>
</evidence>
<keyword evidence="2" id="KW-0812">Transmembrane</keyword>
<organism evidence="3 4">
    <name type="scientific">Turicibacter bilis</name>
    <dbReference type="NCBI Taxonomy" id="2735723"/>
    <lineage>
        <taxon>Bacteria</taxon>
        <taxon>Bacillati</taxon>
        <taxon>Bacillota</taxon>
        <taxon>Erysipelotrichia</taxon>
        <taxon>Erysipelotrichales</taxon>
        <taxon>Turicibacteraceae</taxon>
        <taxon>Turicibacter</taxon>
    </lineage>
</organism>
<keyword evidence="2" id="KW-0472">Membrane</keyword>
<evidence type="ECO:0000256" key="1">
    <source>
        <dbReference type="SAM" id="MobiDB-lite"/>
    </source>
</evidence>
<dbReference type="InterPro" id="IPR038503">
    <property type="entry name" value="SpoIIIAH_sf"/>
</dbReference>